<gene>
    <name evidence="1" type="ORF">RRG08_061340</name>
</gene>
<name>A0AAE1AFD2_9GAST</name>
<dbReference type="EMBL" id="JAWDGP010001944">
    <property type="protein sequence ID" value="KAK3786789.1"/>
    <property type="molecule type" value="Genomic_DNA"/>
</dbReference>
<dbReference type="Proteomes" id="UP001283361">
    <property type="component" value="Unassembled WGS sequence"/>
</dbReference>
<sequence length="166" mass="18142">MRHSSNCDCRGLEKAWGRRRAREEHPTELGSRQSLGAGLISCSGTCRSSPCPQTLTSSLADILYRYLSLITLSPNPACPTLSSPPSNPMILRNATNSPRAPQQLQLLLLVLVFSDSRVDLDWLLTRVGSASRDSDILSQMMSTSRSNTAFTLMFSLADVSKNSKPV</sequence>
<evidence type="ECO:0000313" key="1">
    <source>
        <dbReference type="EMBL" id="KAK3786789.1"/>
    </source>
</evidence>
<reference evidence="1" key="1">
    <citation type="journal article" date="2023" name="G3 (Bethesda)">
        <title>A reference genome for the long-term kleptoplast-retaining sea slug Elysia crispata morphotype clarki.</title>
        <authorList>
            <person name="Eastman K.E."/>
            <person name="Pendleton A.L."/>
            <person name="Shaikh M.A."/>
            <person name="Suttiyut T."/>
            <person name="Ogas R."/>
            <person name="Tomko P."/>
            <person name="Gavelis G."/>
            <person name="Widhalm J.R."/>
            <person name="Wisecaver J.H."/>
        </authorList>
    </citation>
    <scope>NUCLEOTIDE SEQUENCE</scope>
    <source>
        <strain evidence="1">ECLA1</strain>
    </source>
</reference>
<protein>
    <submittedName>
        <fullName evidence="1">Uncharacterized protein</fullName>
    </submittedName>
</protein>
<keyword evidence="2" id="KW-1185">Reference proteome</keyword>
<proteinExistence type="predicted"/>
<evidence type="ECO:0000313" key="2">
    <source>
        <dbReference type="Proteomes" id="UP001283361"/>
    </source>
</evidence>
<accession>A0AAE1AFD2</accession>
<dbReference type="AlphaFoldDB" id="A0AAE1AFD2"/>
<organism evidence="1 2">
    <name type="scientific">Elysia crispata</name>
    <name type="common">lettuce slug</name>
    <dbReference type="NCBI Taxonomy" id="231223"/>
    <lineage>
        <taxon>Eukaryota</taxon>
        <taxon>Metazoa</taxon>
        <taxon>Spiralia</taxon>
        <taxon>Lophotrochozoa</taxon>
        <taxon>Mollusca</taxon>
        <taxon>Gastropoda</taxon>
        <taxon>Heterobranchia</taxon>
        <taxon>Euthyneura</taxon>
        <taxon>Panpulmonata</taxon>
        <taxon>Sacoglossa</taxon>
        <taxon>Placobranchoidea</taxon>
        <taxon>Plakobranchidae</taxon>
        <taxon>Elysia</taxon>
    </lineage>
</organism>
<comment type="caution">
    <text evidence="1">The sequence shown here is derived from an EMBL/GenBank/DDBJ whole genome shotgun (WGS) entry which is preliminary data.</text>
</comment>